<dbReference type="Proteomes" id="UP000663873">
    <property type="component" value="Unassembled WGS sequence"/>
</dbReference>
<sequence>MSCKRVPLVLLSDGTTYYDATTIPDENNNQTELMEGEYAGSPVSPGLYEGKVRIVDDPLNSELQPGEILVCTATDPAWTSLFPIVGALVLEMGGMLQHGAIVSREYGLPAVVGVADAKKLFHNGQLIQVNGSTGRIKVLSD</sequence>
<evidence type="ECO:0000313" key="3">
    <source>
        <dbReference type="Proteomes" id="UP000663873"/>
    </source>
</evidence>
<dbReference type="EMBL" id="CAJOBP010035018">
    <property type="protein sequence ID" value="CAF4703740.1"/>
    <property type="molecule type" value="Genomic_DNA"/>
</dbReference>
<keyword evidence="3" id="KW-1185">Reference proteome</keyword>
<dbReference type="AlphaFoldDB" id="A0A821IM40"/>
<protein>
    <recommendedName>
        <fullName evidence="1">PEP-utilising enzyme mobile domain-containing protein</fullName>
    </recommendedName>
</protein>
<dbReference type="Pfam" id="PF00391">
    <property type="entry name" value="PEP-utilizers"/>
    <property type="match status" value="1"/>
</dbReference>
<dbReference type="GO" id="GO:0016772">
    <property type="term" value="F:transferase activity, transferring phosphorus-containing groups"/>
    <property type="evidence" value="ECO:0007669"/>
    <property type="project" value="InterPro"/>
</dbReference>
<dbReference type="PANTHER" id="PTHR43615">
    <property type="entry name" value="PHOSPHOENOLPYRUVATE SYNTHASE-RELATED"/>
    <property type="match status" value="1"/>
</dbReference>
<dbReference type="InterPro" id="IPR036637">
    <property type="entry name" value="Phosphohistidine_dom_sf"/>
</dbReference>
<evidence type="ECO:0000259" key="1">
    <source>
        <dbReference type="Pfam" id="PF00391"/>
    </source>
</evidence>
<gene>
    <name evidence="2" type="ORF">UJA718_LOCUS36375</name>
</gene>
<dbReference type="PANTHER" id="PTHR43615:SF1">
    <property type="entry name" value="PPDK_N DOMAIN-CONTAINING PROTEIN"/>
    <property type="match status" value="1"/>
</dbReference>
<accession>A0A821IM40</accession>
<name>A0A821IM40_9BILA</name>
<dbReference type="InterPro" id="IPR008279">
    <property type="entry name" value="PEP-util_enz_mobile_dom"/>
</dbReference>
<reference evidence="2" key="1">
    <citation type="submission" date="2021-02" db="EMBL/GenBank/DDBJ databases">
        <authorList>
            <person name="Nowell W R."/>
        </authorList>
    </citation>
    <scope>NUCLEOTIDE SEQUENCE</scope>
</reference>
<feature type="domain" description="PEP-utilising enzyme mobile" evidence="1">
    <location>
        <begin position="64"/>
        <end position="134"/>
    </location>
</feature>
<organism evidence="2 3">
    <name type="scientific">Rotaria socialis</name>
    <dbReference type="NCBI Taxonomy" id="392032"/>
    <lineage>
        <taxon>Eukaryota</taxon>
        <taxon>Metazoa</taxon>
        <taxon>Spiralia</taxon>
        <taxon>Gnathifera</taxon>
        <taxon>Rotifera</taxon>
        <taxon>Eurotatoria</taxon>
        <taxon>Bdelloidea</taxon>
        <taxon>Philodinida</taxon>
        <taxon>Philodinidae</taxon>
        <taxon>Rotaria</taxon>
    </lineage>
</organism>
<comment type="caution">
    <text evidence="2">The sequence shown here is derived from an EMBL/GenBank/DDBJ whole genome shotgun (WGS) entry which is preliminary data.</text>
</comment>
<proteinExistence type="predicted"/>
<dbReference type="SUPFAM" id="SSF52009">
    <property type="entry name" value="Phosphohistidine domain"/>
    <property type="match status" value="1"/>
</dbReference>
<evidence type="ECO:0000313" key="2">
    <source>
        <dbReference type="EMBL" id="CAF4703740.1"/>
    </source>
</evidence>
<dbReference type="Gene3D" id="3.50.30.10">
    <property type="entry name" value="Phosphohistidine domain"/>
    <property type="match status" value="1"/>
</dbReference>
<dbReference type="InterPro" id="IPR051549">
    <property type="entry name" value="PEP_Utilizing_Enz"/>
</dbReference>